<keyword evidence="3" id="KW-1185">Reference proteome</keyword>
<dbReference type="STRING" id="180332.GCA_000797495_00930"/>
<sequence length="208" mass="23708">MSKDLLLYMPPGIKEKLVRKHYSAGSPILLAGHDNSFVFFLLKGEAEAFIQNAEGTMTTVYVYKSNSIFGEIEPFYDELKPVSITANTSCTVDVLHKKDFIEWLRNDFDAVSALISIIAEKLVGNSLLIEELSLMNVRERVLRCIAVHYEQNRLHLLTKKQISLEANAPIRSINRAIAQCIKEELFCYENKKIHILNKEAVLNFLPHI</sequence>
<feature type="domain" description="Cyclic nucleotide-binding" evidence="1">
    <location>
        <begin position="13"/>
        <end position="104"/>
    </location>
</feature>
<dbReference type="Proteomes" id="UP000306509">
    <property type="component" value="Unassembled WGS sequence"/>
</dbReference>
<keyword evidence="2" id="KW-0675">Receptor</keyword>
<protein>
    <submittedName>
        <fullName evidence="2">Cyclic AMP receptor-like protein</fullName>
    </submittedName>
</protein>
<evidence type="ECO:0000313" key="2">
    <source>
        <dbReference type="EMBL" id="TLC99910.1"/>
    </source>
</evidence>
<dbReference type="SMART" id="SM00100">
    <property type="entry name" value="cNMP"/>
    <property type="match status" value="1"/>
</dbReference>
<dbReference type="CDD" id="cd00038">
    <property type="entry name" value="CAP_ED"/>
    <property type="match status" value="1"/>
</dbReference>
<dbReference type="Gene3D" id="2.60.120.10">
    <property type="entry name" value="Jelly Rolls"/>
    <property type="match status" value="1"/>
</dbReference>
<dbReference type="EMBL" id="QGQD01000061">
    <property type="protein sequence ID" value="TLC99910.1"/>
    <property type="molecule type" value="Genomic_DNA"/>
</dbReference>
<dbReference type="PROSITE" id="PS50042">
    <property type="entry name" value="CNMP_BINDING_3"/>
    <property type="match status" value="1"/>
</dbReference>
<name>A0A4U8Q527_9FIRM</name>
<dbReference type="AlphaFoldDB" id="A0A4U8Q527"/>
<dbReference type="SUPFAM" id="SSF51206">
    <property type="entry name" value="cAMP-binding domain-like"/>
    <property type="match status" value="1"/>
</dbReference>
<comment type="caution">
    <text evidence="2">The sequence shown here is derived from an EMBL/GenBank/DDBJ whole genome shotgun (WGS) entry which is preliminary data.</text>
</comment>
<dbReference type="InterPro" id="IPR014710">
    <property type="entry name" value="RmlC-like_jellyroll"/>
</dbReference>
<organism evidence="2 3">
    <name type="scientific">Robinsoniella peoriensis</name>
    <dbReference type="NCBI Taxonomy" id="180332"/>
    <lineage>
        <taxon>Bacteria</taxon>
        <taxon>Bacillati</taxon>
        <taxon>Bacillota</taxon>
        <taxon>Clostridia</taxon>
        <taxon>Lachnospirales</taxon>
        <taxon>Lachnospiraceae</taxon>
        <taxon>Robinsoniella</taxon>
    </lineage>
</organism>
<dbReference type="InterPro" id="IPR018490">
    <property type="entry name" value="cNMP-bd_dom_sf"/>
</dbReference>
<proteinExistence type="predicted"/>
<dbReference type="InterPro" id="IPR000595">
    <property type="entry name" value="cNMP-bd_dom"/>
</dbReference>
<evidence type="ECO:0000313" key="3">
    <source>
        <dbReference type="Proteomes" id="UP000306509"/>
    </source>
</evidence>
<evidence type="ECO:0000259" key="1">
    <source>
        <dbReference type="PROSITE" id="PS50042"/>
    </source>
</evidence>
<accession>A0A4U8Q527</accession>
<gene>
    <name evidence="2" type="primary">vfr</name>
    <name evidence="2" type="ORF">DSM106044_03212</name>
</gene>
<dbReference type="Pfam" id="PF00027">
    <property type="entry name" value="cNMP_binding"/>
    <property type="match status" value="1"/>
</dbReference>
<reference evidence="2 3" key="1">
    <citation type="journal article" date="2019" name="Anaerobe">
        <title>Detection of Robinsoniella peoriensis in multiple bone samples of a trauma patient.</title>
        <authorList>
            <person name="Schrottner P."/>
            <person name="Hartwich K."/>
            <person name="Bunk B."/>
            <person name="Schober I."/>
            <person name="Helbig S."/>
            <person name="Rudolph W.W."/>
            <person name="Gunzer F."/>
        </authorList>
    </citation>
    <scope>NUCLEOTIDE SEQUENCE [LARGE SCALE GENOMIC DNA]</scope>
    <source>
        <strain evidence="2 3">DSM 106044</strain>
    </source>
</reference>
<dbReference type="RefSeq" id="WP_027292733.1">
    <property type="nucleotide sequence ID" value="NZ_CAUSDN010000190.1"/>
</dbReference>